<proteinExistence type="predicted"/>
<dbReference type="Proteomes" id="UP000642468">
    <property type="component" value="Unassembled WGS sequence"/>
</dbReference>
<name>A0ABR8JN10_9BACT</name>
<organism evidence="1 2">
    <name type="scientific">Hymenobacter duratus</name>
    <dbReference type="NCBI Taxonomy" id="2771356"/>
    <lineage>
        <taxon>Bacteria</taxon>
        <taxon>Pseudomonadati</taxon>
        <taxon>Bacteroidota</taxon>
        <taxon>Cytophagia</taxon>
        <taxon>Cytophagales</taxon>
        <taxon>Hymenobacteraceae</taxon>
        <taxon>Hymenobacter</taxon>
    </lineage>
</organism>
<gene>
    <name evidence="1" type="ORF">IC231_19690</name>
</gene>
<sequence length="142" mass="16180">MQLFTLRDVDGSSCTLTYESENQWLRATWQGYIDTAEALRGAQQYLVQAAAYPCPYLLNDNLALKGPWFDSVQWLQHVWLPQARHLGLRYLAHVVQADTHHDILTFPAGLAAELELQCFESLPEAEEWLRSCQATTAALRCQ</sequence>
<evidence type="ECO:0000313" key="2">
    <source>
        <dbReference type="Proteomes" id="UP000642468"/>
    </source>
</evidence>
<dbReference type="RefSeq" id="WP_190786182.1">
    <property type="nucleotide sequence ID" value="NZ_JACWZZ010000007.1"/>
</dbReference>
<dbReference type="EMBL" id="JACWZZ010000007">
    <property type="protein sequence ID" value="MBD2717275.1"/>
    <property type="molecule type" value="Genomic_DNA"/>
</dbReference>
<protein>
    <recommendedName>
        <fullName evidence="3">STAS/SEC14 domain-containing protein</fullName>
    </recommendedName>
</protein>
<comment type="caution">
    <text evidence="1">The sequence shown here is derived from an EMBL/GenBank/DDBJ whole genome shotgun (WGS) entry which is preliminary data.</text>
</comment>
<accession>A0ABR8JN10</accession>
<evidence type="ECO:0000313" key="1">
    <source>
        <dbReference type="EMBL" id="MBD2717275.1"/>
    </source>
</evidence>
<reference evidence="1 2" key="1">
    <citation type="submission" date="2020-09" db="EMBL/GenBank/DDBJ databases">
        <authorList>
            <person name="Kim M.K."/>
        </authorList>
    </citation>
    <scope>NUCLEOTIDE SEQUENCE [LARGE SCALE GENOMIC DNA]</scope>
    <source>
        <strain evidence="1 2">BT646</strain>
    </source>
</reference>
<keyword evidence="2" id="KW-1185">Reference proteome</keyword>
<evidence type="ECO:0008006" key="3">
    <source>
        <dbReference type="Google" id="ProtNLM"/>
    </source>
</evidence>